<dbReference type="NCBIfam" id="TIGR02290">
    <property type="entry name" value="M3_fam_3"/>
    <property type="match status" value="1"/>
</dbReference>
<feature type="domain" description="Peptidase M3A/M3B catalytic" evidence="7">
    <location>
        <begin position="360"/>
        <end position="601"/>
    </location>
</feature>
<dbReference type="Gene3D" id="1.20.140.70">
    <property type="entry name" value="Oligopeptidase f, N-terminal domain"/>
    <property type="match status" value="1"/>
</dbReference>
<dbReference type="EMBL" id="JBHRXJ010000012">
    <property type="protein sequence ID" value="MFC3529533.1"/>
    <property type="molecule type" value="Genomic_DNA"/>
</dbReference>
<dbReference type="PANTHER" id="PTHR11804:SF5">
    <property type="entry name" value="OLIGOENDOPEPTIDASE F"/>
    <property type="match status" value="1"/>
</dbReference>
<evidence type="ECO:0000313" key="9">
    <source>
        <dbReference type="EMBL" id="MFC3529533.1"/>
    </source>
</evidence>
<protein>
    <submittedName>
        <fullName evidence="9">M3 family oligoendopeptidase</fullName>
    </submittedName>
</protein>
<dbReference type="InterPro" id="IPR001567">
    <property type="entry name" value="Pept_M3A_M3B_dom"/>
</dbReference>
<sequence>MTITMLPPLSPQRVHDENALPAAAGGADFGPLPEWDLSDLYPAPDAPELTRDLDALERACAEFARDFEGRLLSLSPTKMLECVERYQQIDILAGRIMSYVGLRYYQNTTDAARAKQMSDLQDRITDATTKLVFFSLEFNRIPDARYTEVFSAKDGPARYKPVFDRMRAMRPYQLSDELERFLHDNSVVGAAAWNRLFDETTAGLTFDVDGEQWGLETTLNLLTDHDRARRETGARALAAVFGKNVKLFARIHNTLAKEKAVEDKWRQMPTPQTARHLSNHVEPEVVEALRNAVTKAYPRLSHRYYALKARWLGLDKLQVWDRNAPLPGETPRLIAWPEARSTVLEAYAGFSPKLAELAQPFFDKGWIDAGVKPGKAPGAFAHPTVTTVHPYVLLNYLGKPRDVMTLAHELGHGVHQRLAAGQGELLSATPLTLAETASVFGEMLTFRALLGKTTDKAQRKALLAGKVEDMINTVVRQIAFYDFEVKLHAARAEGELTPEDINALWMSVQAESLGPAFEFMPGYETFWTYVPHFVHSPFYVYAYAFGDGLVNALYAAYEDGLPDFQSKYFDMLAAGGAKHHKELLAPFGLDASDPAFWDKGLSMIEGFIDELEAMEN</sequence>
<keyword evidence="10" id="KW-1185">Reference proteome</keyword>
<reference evidence="10" key="1">
    <citation type="journal article" date="2019" name="Int. J. Syst. Evol. Microbiol.">
        <title>The Global Catalogue of Microorganisms (GCM) 10K type strain sequencing project: providing services to taxonomists for standard genome sequencing and annotation.</title>
        <authorList>
            <consortium name="The Broad Institute Genomics Platform"/>
            <consortium name="The Broad Institute Genome Sequencing Center for Infectious Disease"/>
            <person name="Wu L."/>
            <person name="Ma J."/>
        </authorList>
    </citation>
    <scope>NUCLEOTIDE SEQUENCE [LARGE SCALE GENOMIC DNA]</scope>
    <source>
        <strain evidence="10">KCTC 42899</strain>
    </source>
</reference>
<dbReference type="Pfam" id="PF08439">
    <property type="entry name" value="Peptidase_M3_N"/>
    <property type="match status" value="1"/>
</dbReference>
<keyword evidence="2 6" id="KW-0479">Metal-binding</keyword>
<comment type="similarity">
    <text evidence="6">Belongs to the peptidase M3 family.</text>
</comment>
<dbReference type="InterPro" id="IPR011977">
    <property type="entry name" value="Pept_M3B_clade3"/>
</dbReference>
<dbReference type="Gene3D" id="1.10.1370.20">
    <property type="entry name" value="Oligoendopeptidase f, C-terminal domain"/>
    <property type="match status" value="1"/>
</dbReference>
<evidence type="ECO:0000259" key="8">
    <source>
        <dbReference type="Pfam" id="PF08439"/>
    </source>
</evidence>
<keyword evidence="4 6" id="KW-0862">Zinc</keyword>
<organism evidence="9 10">
    <name type="scientific">Paracoccus mangrovi</name>
    <dbReference type="NCBI Taxonomy" id="1715645"/>
    <lineage>
        <taxon>Bacteria</taxon>
        <taxon>Pseudomonadati</taxon>
        <taxon>Pseudomonadota</taxon>
        <taxon>Alphaproteobacteria</taxon>
        <taxon>Rhodobacterales</taxon>
        <taxon>Paracoccaceae</taxon>
        <taxon>Paracoccus</taxon>
    </lineage>
</organism>
<accession>A0ABV7R9D2</accession>
<evidence type="ECO:0000256" key="4">
    <source>
        <dbReference type="ARBA" id="ARBA00022833"/>
    </source>
</evidence>
<evidence type="ECO:0000259" key="7">
    <source>
        <dbReference type="Pfam" id="PF01432"/>
    </source>
</evidence>
<dbReference type="Proteomes" id="UP001595721">
    <property type="component" value="Unassembled WGS sequence"/>
</dbReference>
<dbReference type="InterPro" id="IPR042088">
    <property type="entry name" value="OligoPept_F_C"/>
</dbReference>
<keyword evidence="1 6" id="KW-0645">Protease</keyword>
<dbReference type="CDD" id="cd09610">
    <property type="entry name" value="M3B_PepF"/>
    <property type="match status" value="1"/>
</dbReference>
<comment type="caution">
    <text evidence="9">The sequence shown here is derived from an EMBL/GenBank/DDBJ whole genome shotgun (WGS) entry which is preliminary data.</text>
</comment>
<dbReference type="Pfam" id="PF01432">
    <property type="entry name" value="Peptidase_M3"/>
    <property type="match status" value="1"/>
</dbReference>
<dbReference type="RefSeq" id="WP_377745540.1">
    <property type="nucleotide sequence ID" value="NZ_JBHRXJ010000012.1"/>
</dbReference>
<dbReference type="InterPro" id="IPR045090">
    <property type="entry name" value="Pept_M3A_M3B"/>
</dbReference>
<keyword evidence="3 6" id="KW-0378">Hydrolase</keyword>
<dbReference type="SUPFAM" id="SSF55486">
    <property type="entry name" value="Metalloproteases ('zincins'), catalytic domain"/>
    <property type="match status" value="1"/>
</dbReference>
<keyword evidence="5 6" id="KW-0482">Metalloprotease</keyword>
<dbReference type="PANTHER" id="PTHR11804">
    <property type="entry name" value="PROTEASE M3 THIMET OLIGOPEPTIDASE-RELATED"/>
    <property type="match status" value="1"/>
</dbReference>
<comment type="cofactor">
    <cofactor evidence="6">
        <name>Zn(2+)</name>
        <dbReference type="ChEBI" id="CHEBI:29105"/>
    </cofactor>
    <text evidence="6">Binds 1 zinc ion.</text>
</comment>
<proteinExistence type="inferred from homology"/>
<name>A0ABV7R9D2_9RHOB</name>
<evidence type="ECO:0000256" key="2">
    <source>
        <dbReference type="ARBA" id="ARBA00022723"/>
    </source>
</evidence>
<evidence type="ECO:0000256" key="3">
    <source>
        <dbReference type="ARBA" id="ARBA00022801"/>
    </source>
</evidence>
<evidence type="ECO:0000256" key="1">
    <source>
        <dbReference type="ARBA" id="ARBA00022670"/>
    </source>
</evidence>
<evidence type="ECO:0000256" key="6">
    <source>
        <dbReference type="RuleBase" id="RU003435"/>
    </source>
</evidence>
<gene>
    <name evidence="9" type="ORF">ACFOMH_15245</name>
</gene>
<feature type="domain" description="Oligopeptidase F N-terminal" evidence="8">
    <location>
        <begin position="137"/>
        <end position="206"/>
    </location>
</feature>
<evidence type="ECO:0000256" key="5">
    <source>
        <dbReference type="ARBA" id="ARBA00023049"/>
    </source>
</evidence>
<dbReference type="InterPro" id="IPR013647">
    <property type="entry name" value="OligopepF_N_dom"/>
</dbReference>
<evidence type="ECO:0000313" key="10">
    <source>
        <dbReference type="Proteomes" id="UP001595721"/>
    </source>
</evidence>